<feature type="compositionally biased region" description="Basic residues" evidence="1">
    <location>
        <begin position="42"/>
        <end position="55"/>
    </location>
</feature>
<protein>
    <submittedName>
        <fullName evidence="2">Uncharacterized protein</fullName>
    </submittedName>
</protein>
<evidence type="ECO:0000313" key="2">
    <source>
        <dbReference type="EMBL" id="KPM09709.1"/>
    </source>
</evidence>
<accession>A0A132AFU0</accession>
<sequence length="324" mass="38229">MSKTINDSFDEDSIIISDIIDENSSSDDDLDDELNIFDDKSSKKKTLNRSPKKKEKILIDKNDFPKPSASTYYKNLSRIAKKYSIRSEKDSESYSNDDDSEDSDCVIDFSKIDFDQTTTRRSLTAKKSDSRRRNISENRFNRSSLRISSNQTAKQRERSIEKEKQSLDMIPFKIKNTHQDVIAAENLLNSELINKKSMAMVKQQSWNNLEYQKTCLIRLVDELRYGQQNYRQKHFLLNLIQQKLGNDFDLSLAVEKSFRNFLPIIRFCNELKPHFEFLFFPSDSGLQWFAQLKKNYIDHETMEMYKLIWTFLADFQSEQNRIKS</sequence>
<proteinExistence type="predicted"/>
<comment type="caution">
    <text evidence="2">The sequence shown here is derived from an EMBL/GenBank/DDBJ whole genome shotgun (WGS) entry which is preliminary data.</text>
</comment>
<dbReference type="EMBL" id="JXLN01013977">
    <property type="protein sequence ID" value="KPM09709.1"/>
    <property type="molecule type" value="Genomic_DNA"/>
</dbReference>
<evidence type="ECO:0000256" key="1">
    <source>
        <dbReference type="SAM" id="MobiDB-lite"/>
    </source>
</evidence>
<feature type="region of interest" description="Disordered" evidence="1">
    <location>
        <begin position="41"/>
        <end position="67"/>
    </location>
</feature>
<gene>
    <name evidence="2" type="ORF">QR98_0082530</name>
</gene>
<evidence type="ECO:0000313" key="3">
    <source>
        <dbReference type="Proteomes" id="UP000616769"/>
    </source>
</evidence>
<dbReference type="AlphaFoldDB" id="A0A132AFU0"/>
<organism evidence="2 3">
    <name type="scientific">Sarcoptes scabiei</name>
    <name type="common">Itch mite</name>
    <name type="synonym">Acarus scabiei</name>
    <dbReference type="NCBI Taxonomy" id="52283"/>
    <lineage>
        <taxon>Eukaryota</taxon>
        <taxon>Metazoa</taxon>
        <taxon>Ecdysozoa</taxon>
        <taxon>Arthropoda</taxon>
        <taxon>Chelicerata</taxon>
        <taxon>Arachnida</taxon>
        <taxon>Acari</taxon>
        <taxon>Acariformes</taxon>
        <taxon>Sarcoptiformes</taxon>
        <taxon>Astigmata</taxon>
        <taxon>Psoroptidia</taxon>
        <taxon>Sarcoptoidea</taxon>
        <taxon>Sarcoptidae</taxon>
        <taxon>Sarcoptinae</taxon>
        <taxon>Sarcoptes</taxon>
    </lineage>
</organism>
<feature type="compositionally biased region" description="Polar residues" evidence="1">
    <location>
        <begin position="141"/>
        <end position="153"/>
    </location>
</feature>
<feature type="compositionally biased region" description="Basic and acidic residues" evidence="1">
    <location>
        <begin position="126"/>
        <end position="140"/>
    </location>
</feature>
<dbReference type="VEuPathDB" id="VectorBase:SSCA007580"/>
<feature type="region of interest" description="Disordered" evidence="1">
    <location>
        <begin position="122"/>
        <end position="162"/>
    </location>
</feature>
<dbReference type="Proteomes" id="UP000616769">
    <property type="component" value="Unassembled WGS sequence"/>
</dbReference>
<reference evidence="2 3" key="1">
    <citation type="journal article" date="2015" name="Parasit. Vectors">
        <title>Draft genome of the scabies mite.</title>
        <authorList>
            <person name="Rider S.D.Jr."/>
            <person name="Morgan M.S."/>
            <person name="Arlian L.G."/>
        </authorList>
    </citation>
    <scope>NUCLEOTIDE SEQUENCE [LARGE SCALE GENOMIC DNA]</scope>
    <source>
        <strain evidence="2">Arlian Lab</strain>
    </source>
</reference>
<name>A0A132AFU0_SARSC</name>